<proteinExistence type="predicted"/>
<dbReference type="GO" id="GO:0042026">
    <property type="term" value="P:protein refolding"/>
    <property type="evidence" value="ECO:0007669"/>
    <property type="project" value="TreeGrafter"/>
</dbReference>
<dbReference type="SMART" id="SM00271">
    <property type="entry name" value="DnaJ"/>
    <property type="match status" value="1"/>
</dbReference>
<sequence length="305" mass="36125">MKYVSSCEKLGLHVKDPSEITVEVLKRHYRMKALQYHPDKNKDPDASAKFQEIHDAYEYLMRYQGFSNNDDNDDKETFEQESGYHWILMSFLKNILKEETRSTLYYTILNRIAMTCEKTALETLSKLEKSTLFKIYEILHKYKESLHFSESFIKTVSDLIYDKTKDDECVILNPTIDDLIENNLYRLTKDDKVYIIPLWHHELIYDHSGNDLYVKCNPMLPENIEIDENNNLHIHVTFKVLDIWNKSMVDIFIGKNIFSVPPSNFKFIKQQTILYPRQGISKMNSTDIYDISKKTDIYLDITLEL</sequence>
<feature type="domain" description="J" evidence="2">
    <location>
        <begin position="5"/>
        <end position="82"/>
    </location>
</feature>
<dbReference type="PRINTS" id="PR00625">
    <property type="entry name" value="JDOMAIN"/>
</dbReference>
<dbReference type="PANTHER" id="PTHR43096:SF52">
    <property type="entry name" value="DNAJ HOMOLOG 1, MITOCHONDRIAL-RELATED"/>
    <property type="match status" value="1"/>
</dbReference>
<evidence type="ECO:0000256" key="1">
    <source>
        <dbReference type="ARBA" id="ARBA00023186"/>
    </source>
</evidence>
<evidence type="ECO:0000259" key="2">
    <source>
        <dbReference type="PROSITE" id="PS50076"/>
    </source>
</evidence>
<dbReference type="CDD" id="cd06257">
    <property type="entry name" value="DnaJ"/>
    <property type="match status" value="1"/>
</dbReference>
<dbReference type="Gene3D" id="1.10.287.110">
    <property type="entry name" value="DnaJ domain"/>
    <property type="match status" value="1"/>
</dbReference>
<dbReference type="PROSITE" id="PS50076">
    <property type="entry name" value="DNAJ_2"/>
    <property type="match status" value="1"/>
</dbReference>
<dbReference type="AlphaFoldDB" id="A0A6C0ATR5"/>
<keyword evidence="1" id="KW-0143">Chaperone</keyword>
<protein>
    <recommendedName>
        <fullName evidence="2">J domain-containing protein</fullName>
    </recommendedName>
</protein>
<reference evidence="3" key="1">
    <citation type="journal article" date="2020" name="Nature">
        <title>Giant virus diversity and host interactions through global metagenomics.</title>
        <authorList>
            <person name="Schulz F."/>
            <person name="Roux S."/>
            <person name="Paez-Espino D."/>
            <person name="Jungbluth S."/>
            <person name="Walsh D.A."/>
            <person name="Denef V.J."/>
            <person name="McMahon K.D."/>
            <person name="Konstantinidis K.T."/>
            <person name="Eloe-Fadrosh E.A."/>
            <person name="Kyrpides N.C."/>
            <person name="Woyke T."/>
        </authorList>
    </citation>
    <scope>NUCLEOTIDE SEQUENCE</scope>
    <source>
        <strain evidence="3">GVMAG-S-1101171-111</strain>
    </source>
</reference>
<dbReference type="PANTHER" id="PTHR43096">
    <property type="entry name" value="DNAJ HOMOLOG 1, MITOCHONDRIAL-RELATED"/>
    <property type="match status" value="1"/>
</dbReference>
<name>A0A6C0ATR5_9ZZZZ</name>
<dbReference type="EMBL" id="MN740806">
    <property type="protein sequence ID" value="QHS82863.1"/>
    <property type="molecule type" value="Genomic_DNA"/>
</dbReference>
<evidence type="ECO:0000313" key="3">
    <source>
        <dbReference type="EMBL" id="QHS82863.1"/>
    </source>
</evidence>
<accession>A0A6C0ATR5</accession>
<dbReference type="InterPro" id="IPR036869">
    <property type="entry name" value="J_dom_sf"/>
</dbReference>
<dbReference type="InterPro" id="IPR001623">
    <property type="entry name" value="DnaJ_domain"/>
</dbReference>
<organism evidence="3">
    <name type="scientific">viral metagenome</name>
    <dbReference type="NCBI Taxonomy" id="1070528"/>
    <lineage>
        <taxon>unclassified sequences</taxon>
        <taxon>metagenomes</taxon>
        <taxon>organismal metagenomes</taxon>
    </lineage>
</organism>
<dbReference type="GO" id="GO:0051082">
    <property type="term" value="F:unfolded protein binding"/>
    <property type="evidence" value="ECO:0007669"/>
    <property type="project" value="TreeGrafter"/>
</dbReference>
<dbReference type="GO" id="GO:0005737">
    <property type="term" value="C:cytoplasm"/>
    <property type="evidence" value="ECO:0007669"/>
    <property type="project" value="TreeGrafter"/>
</dbReference>
<dbReference type="SUPFAM" id="SSF46565">
    <property type="entry name" value="Chaperone J-domain"/>
    <property type="match status" value="1"/>
</dbReference>
<dbReference type="Pfam" id="PF00226">
    <property type="entry name" value="DnaJ"/>
    <property type="match status" value="1"/>
</dbReference>